<reference evidence="6 7" key="1">
    <citation type="submission" date="2020-08" db="EMBL/GenBank/DDBJ databases">
        <title>Genomic Encyclopedia of Type Strains, Phase IV (KMG-IV): sequencing the most valuable type-strain genomes for metagenomic binning, comparative biology and taxonomic classification.</title>
        <authorList>
            <person name="Goeker M."/>
        </authorList>
    </citation>
    <scope>NUCLEOTIDE SEQUENCE [LARGE SCALE GENOMIC DNA]</scope>
    <source>
        <strain evidence="6 7">DSM 4491</strain>
    </source>
</reference>
<evidence type="ECO:0000259" key="4">
    <source>
        <dbReference type="Pfam" id="PF00669"/>
    </source>
</evidence>
<dbReference type="AlphaFoldDB" id="A0A841QED9"/>
<organism evidence="6 7">
    <name type="scientific">Acetobacter lovaniensis</name>
    <dbReference type="NCBI Taxonomy" id="104100"/>
    <lineage>
        <taxon>Bacteria</taxon>
        <taxon>Pseudomonadati</taxon>
        <taxon>Pseudomonadota</taxon>
        <taxon>Alphaproteobacteria</taxon>
        <taxon>Acetobacterales</taxon>
        <taxon>Acetobacteraceae</taxon>
        <taxon>Acetobacter</taxon>
    </lineage>
</organism>
<accession>A0A841QED9</accession>
<evidence type="ECO:0000256" key="1">
    <source>
        <dbReference type="ARBA" id="ARBA00005709"/>
    </source>
</evidence>
<evidence type="ECO:0000313" key="6">
    <source>
        <dbReference type="EMBL" id="MBB6456634.1"/>
    </source>
</evidence>
<dbReference type="PANTHER" id="PTHR42792">
    <property type="entry name" value="FLAGELLIN"/>
    <property type="match status" value="1"/>
</dbReference>
<dbReference type="Proteomes" id="UP000578000">
    <property type="component" value="Unassembled WGS sequence"/>
</dbReference>
<dbReference type="SUPFAM" id="SSF64518">
    <property type="entry name" value="Phase 1 flagellin"/>
    <property type="match status" value="1"/>
</dbReference>
<dbReference type="PANTHER" id="PTHR42792:SF2">
    <property type="entry name" value="FLAGELLIN"/>
    <property type="match status" value="1"/>
</dbReference>
<comment type="subcellular location">
    <subcellularLocation>
        <location evidence="3">Secreted</location>
    </subcellularLocation>
    <subcellularLocation>
        <location evidence="3">Bacterial flagellum</location>
    </subcellularLocation>
</comment>
<gene>
    <name evidence="6" type="ORF">HNR55_001215</name>
</gene>
<dbReference type="Pfam" id="PF00700">
    <property type="entry name" value="Flagellin_C"/>
    <property type="match status" value="1"/>
</dbReference>
<dbReference type="GO" id="GO:0005576">
    <property type="term" value="C:extracellular region"/>
    <property type="evidence" value="ECO:0007669"/>
    <property type="project" value="UniProtKB-SubCell"/>
</dbReference>
<dbReference type="EMBL" id="JACHIE010000004">
    <property type="protein sequence ID" value="MBB6456634.1"/>
    <property type="molecule type" value="Genomic_DNA"/>
</dbReference>
<sequence>MSLSINNNSSSLVALEALNATQTELSKTENTVSTGKKVDNAADSPAIYSIAAQMNGNLQGMTAVSDSLSLGAQVVATANTAGNKIVSSLQTLQNTVTTAGQTGTDASAMATQILSTLDSINSYARNATFSGVNLLTSGSDAVNAYNGTTLQTLANVQGQTQTFKTMSGSNTTLVDALGLTSNSAAGSSAADSTQSIFSSLNKNNVAELQTGNLTPSGISLGDGTTAGSTVTISGKTFEFVQSGASVSTSSNIAVSLDSGFSTKNALSALVSSMNGAGVNASLNSDNSIAVYTGGTDPATDVTGTLLSSTIATSQTHTLTGSTFAVGDGADGSAKGDQFTIGSTTYELVTSTAHLTNGKTTGGHIGITVGSTTPTASDVATALANAGITGLTASGSTLTYTVPGATAGTFSVTQGNAASSDAADTPGTSVAIKAITATNGSAADQIAVGIKGGVTTAVSAIQSAITNMSSVMQNLGNYSNTLSGLSTYTSSLTDAVTNGVSALTDADMAAESAKLTSLQTKQSLAIKSLTIANGQSQNILSLFQ</sequence>
<evidence type="ECO:0000256" key="3">
    <source>
        <dbReference type="RuleBase" id="RU362073"/>
    </source>
</evidence>
<dbReference type="InterPro" id="IPR001029">
    <property type="entry name" value="Flagellin_N"/>
</dbReference>
<keyword evidence="3" id="KW-0964">Secreted</keyword>
<keyword evidence="6" id="KW-0966">Cell projection</keyword>
<name>A0A841QED9_9PROT</name>
<keyword evidence="6" id="KW-0282">Flagellum</keyword>
<dbReference type="GO" id="GO:0005198">
    <property type="term" value="F:structural molecule activity"/>
    <property type="evidence" value="ECO:0007669"/>
    <property type="project" value="UniProtKB-UniRule"/>
</dbReference>
<dbReference type="InterPro" id="IPR001492">
    <property type="entry name" value="Flagellin"/>
</dbReference>
<evidence type="ECO:0000313" key="7">
    <source>
        <dbReference type="Proteomes" id="UP000578000"/>
    </source>
</evidence>
<comment type="caution">
    <text evidence="6">The sequence shown here is derived from an EMBL/GenBank/DDBJ whole genome shotgun (WGS) entry which is preliminary data.</text>
</comment>
<dbReference type="Pfam" id="PF00669">
    <property type="entry name" value="Flagellin_N"/>
    <property type="match status" value="1"/>
</dbReference>
<evidence type="ECO:0000256" key="2">
    <source>
        <dbReference type="ARBA" id="ARBA00023143"/>
    </source>
</evidence>
<comment type="similarity">
    <text evidence="1 3">Belongs to the bacterial flagellin family.</text>
</comment>
<protein>
    <recommendedName>
        <fullName evidence="3">Flagellin</fullName>
    </recommendedName>
</protein>
<comment type="function">
    <text evidence="3">Flagellin is the subunit protein which polymerizes to form the filaments of bacterial flagella.</text>
</comment>
<dbReference type="GO" id="GO:0009288">
    <property type="term" value="C:bacterial-type flagellum"/>
    <property type="evidence" value="ECO:0007669"/>
    <property type="project" value="UniProtKB-SubCell"/>
</dbReference>
<keyword evidence="6" id="KW-0969">Cilium</keyword>
<dbReference type="InterPro" id="IPR046358">
    <property type="entry name" value="Flagellin_C"/>
</dbReference>
<keyword evidence="2 3" id="KW-0975">Bacterial flagellum</keyword>
<evidence type="ECO:0000259" key="5">
    <source>
        <dbReference type="Pfam" id="PF00700"/>
    </source>
</evidence>
<feature type="domain" description="Flagellin C-terminal" evidence="5">
    <location>
        <begin position="458"/>
        <end position="542"/>
    </location>
</feature>
<dbReference type="Gene3D" id="1.20.1330.10">
    <property type="entry name" value="f41 fragment of flagellin, N-terminal domain"/>
    <property type="match status" value="2"/>
</dbReference>
<dbReference type="RefSeq" id="WP_166116959.1">
    <property type="nucleotide sequence ID" value="NZ_BAABDB010000004.1"/>
</dbReference>
<proteinExistence type="inferred from homology"/>
<keyword evidence="7" id="KW-1185">Reference proteome</keyword>
<feature type="domain" description="Flagellin N-terminal" evidence="4">
    <location>
        <begin position="5"/>
        <end position="136"/>
    </location>
</feature>